<dbReference type="RefSeq" id="WP_014824157.1">
    <property type="nucleotide sequence ID" value="NC_018065.1"/>
</dbReference>
<keyword evidence="1 4" id="KW-0489">Methyltransferase</keyword>
<dbReference type="SUPFAM" id="SSF53335">
    <property type="entry name" value="S-adenosyl-L-methionine-dependent methyltransferases"/>
    <property type="match status" value="1"/>
</dbReference>
<evidence type="ECO:0000256" key="2">
    <source>
        <dbReference type="ARBA" id="ARBA00022679"/>
    </source>
</evidence>
<evidence type="ECO:0000256" key="1">
    <source>
        <dbReference type="ARBA" id="ARBA00022603"/>
    </source>
</evidence>
<dbReference type="GO" id="GO:0032259">
    <property type="term" value="P:methylation"/>
    <property type="evidence" value="ECO:0007669"/>
    <property type="project" value="UniProtKB-KW"/>
</dbReference>
<dbReference type="InterPro" id="IPR041698">
    <property type="entry name" value="Methyltransf_25"/>
</dbReference>
<sequence length="264" mass="29751">MESSSLQKGMTFLNTIIENNKKSWDIVAKHFAGGDALPSYGPLAQTEEELNLIGSVAGKTVLEVGFGSGHSLLYMNKNGAKELWGVDFSSAQMDLAQKTLYGIEVSLFTAPMEEEIGLPKNYFDLVYSIYAIGWSSDLPATFKLVYSYLKEGGEFIFSWEHPFYNQIKCRDHQFSLTDSYQREGHIETTTFKGEDAPMQIPKYKMATFINALLKAGFELVEIIESDIPVHAKGEEIPYSEKYYSLHKASNFPTTFIVKARKRTI</sequence>
<organism evidence="4 5">
    <name type="scientific">Solibacillus silvestris (strain StLB046)</name>
    <name type="common">Bacillus silvestris</name>
    <dbReference type="NCBI Taxonomy" id="1002809"/>
    <lineage>
        <taxon>Bacteria</taxon>
        <taxon>Bacillati</taxon>
        <taxon>Bacillota</taxon>
        <taxon>Bacilli</taxon>
        <taxon>Bacillales</taxon>
        <taxon>Caryophanaceae</taxon>
        <taxon>Solibacillus</taxon>
    </lineage>
</organism>
<dbReference type="AlphaFoldDB" id="F2F1Q7"/>
<reference evidence="4 5" key="2">
    <citation type="journal article" date="2012" name="J. Biosci. Bioeng.">
        <title>Complete genome sequence and characterization of the N-acylhomoserine lactone-degrading gene of the potato leaf-associated Solibacillus silvestris.</title>
        <authorList>
            <person name="Morohoshi T."/>
            <person name="Tominaga Y."/>
            <person name="Someya N."/>
            <person name="Ikeda T."/>
        </authorList>
    </citation>
    <scope>NUCLEOTIDE SEQUENCE [LARGE SCALE GENOMIC DNA]</scope>
    <source>
        <strain evidence="4 5">StLB046</strain>
    </source>
</reference>
<evidence type="ECO:0000259" key="3">
    <source>
        <dbReference type="Pfam" id="PF13649"/>
    </source>
</evidence>
<dbReference type="GO" id="GO:0008168">
    <property type="term" value="F:methyltransferase activity"/>
    <property type="evidence" value="ECO:0007669"/>
    <property type="project" value="UniProtKB-KW"/>
</dbReference>
<proteinExistence type="predicted"/>
<name>F2F1Q7_SOLSS</name>
<dbReference type="PATRIC" id="fig|1002809.3.peg.2513"/>
<dbReference type="Proteomes" id="UP000006691">
    <property type="component" value="Chromosome"/>
</dbReference>
<dbReference type="Gene3D" id="3.40.50.150">
    <property type="entry name" value="Vaccinia Virus protein VP39"/>
    <property type="match status" value="1"/>
</dbReference>
<evidence type="ECO:0000313" key="4">
    <source>
        <dbReference type="EMBL" id="BAK16920.1"/>
    </source>
</evidence>
<evidence type="ECO:0000313" key="5">
    <source>
        <dbReference type="Proteomes" id="UP000006691"/>
    </source>
</evidence>
<dbReference type="EMBL" id="AP012157">
    <property type="protein sequence ID" value="BAK16920.1"/>
    <property type="molecule type" value="Genomic_DNA"/>
</dbReference>
<feature type="domain" description="Methyltransferase" evidence="3">
    <location>
        <begin position="61"/>
        <end position="153"/>
    </location>
</feature>
<dbReference type="HOGENOM" id="CLU_066601_0_0_9"/>
<protein>
    <submittedName>
        <fullName evidence="4">SAM-dependent methyltransferase</fullName>
    </submittedName>
</protein>
<keyword evidence="2" id="KW-0808">Transferase</keyword>
<dbReference type="Pfam" id="PF13649">
    <property type="entry name" value="Methyltransf_25"/>
    <property type="match status" value="1"/>
</dbReference>
<dbReference type="CDD" id="cd02440">
    <property type="entry name" value="AdoMet_MTases"/>
    <property type="match status" value="1"/>
</dbReference>
<dbReference type="STRING" id="1002809.SSIL_2497"/>
<accession>F2F1Q7</accession>
<dbReference type="PANTHER" id="PTHR43861:SF1">
    <property type="entry name" value="TRANS-ACONITATE 2-METHYLTRANSFERASE"/>
    <property type="match status" value="1"/>
</dbReference>
<reference evidence="5" key="1">
    <citation type="submission" date="2011-04" db="EMBL/GenBank/DDBJ databases">
        <title>Genome sequence of Solibacillus silvestris StLB046.</title>
        <authorList>
            <person name="Morohoshi T."/>
            <person name="Someya N."/>
            <person name="Ikeda T."/>
        </authorList>
    </citation>
    <scope>NUCLEOTIDE SEQUENCE [LARGE SCALE GENOMIC DNA]</scope>
    <source>
        <strain evidence="5">StLB046</strain>
    </source>
</reference>
<dbReference type="InterPro" id="IPR029063">
    <property type="entry name" value="SAM-dependent_MTases_sf"/>
</dbReference>
<dbReference type="eggNOG" id="COG2226">
    <property type="taxonomic scope" value="Bacteria"/>
</dbReference>
<keyword evidence="5" id="KW-1185">Reference proteome</keyword>
<dbReference type="KEGG" id="siv:SSIL_2497"/>
<dbReference type="PANTHER" id="PTHR43861">
    <property type="entry name" value="TRANS-ACONITATE 2-METHYLTRANSFERASE-RELATED"/>
    <property type="match status" value="1"/>
</dbReference>
<gene>
    <name evidence="4" type="ordered locus">SSIL_2497</name>
</gene>